<organism evidence="1 2">
    <name type="scientific">Ruminobacter amylophilus</name>
    <dbReference type="NCBI Taxonomy" id="867"/>
    <lineage>
        <taxon>Bacteria</taxon>
        <taxon>Pseudomonadati</taxon>
        <taxon>Pseudomonadota</taxon>
        <taxon>Gammaproteobacteria</taxon>
        <taxon>Aeromonadales</taxon>
        <taxon>Succinivibrionaceae</taxon>
        <taxon>Ruminobacter</taxon>
    </lineage>
</organism>
<accession>A0A662ZJC2</accession>
<reference evidence="1 2" key="1">
    <citation type="submission" date="2016-10" db="EMBL/GenBank/DDBJ databases">
        <authorList>
            <person name="Varghese N."/>
            <person name="Submissions S."/>
        </authorList>
    </citation>
    <scope>NUCLEOTIDE SEQUENCE [LARGE SCALE GENOMIC DNA]</scope>
    <source>
        <strain evidence="1 2">DSM 1361</strain>
    </source>
</reference>
<sequence length="247" mass="26849">MFGGLKKMLFGILEMQVSGDTLVSEFENEFLRVFDIPIRVYNLSKERKIQSGAGGRRASKDALISDVSTIIEKGKSKKISIKDTEKVGDVEKKVESTLGIGVQILCSDGKGFADNNKTLKEIKDIKSDDLISLDVAVNSSTTVNAFTKAFNKACKGVSVRVWCLTKSTGKIMTGARGHFASPETLLKDVSEDNKIAQHGVIVINTADQVKVVKKTFAKMYGLGIEIVTARGGQSVDDDLTIRNVRKG</sequence>
<protein>
    <submittedName>
        <fullName evidence="1">Uncharacterized protein</fullName>
    </submittedName>
</protein>
<dbReference type="EMBL" id="FOXF01000044">
    <property type="protein sequence ID" value="SFP61813.1"/>
    <property type="molecule type" value="Genomic_DNA"/>
</dbReference>
<evidence type="ECO:0000313" key="1">
    <source>
        <dbReference type="EMBL" id="SFP61813.1"/>
    </source>
</evidence>
<gene>
    <name evidence="1" type="ORF">SAMN02910344_01879</name>
</gene>
<evidence type="ECO:0000313" key="2">
    <source>
        <dbReference type="Proteomes" id="UP000243745"/>
    </source>
</evidence>
<name>A0A662ZJC2_9GAMM</name>
<keyword evidence="2" id="KW-1185">Reference proteome</keyword>
<proteinExistence type="predicted"/>
<dbReference type="Proteomes" id="UP000243745">
    <property type="component" value="Unassembled WGS sequence"/>
</dbReference>
<dbReference type="AlphaFoldDB" id="A0A662ZJC2"/>